<dbReference type="SMART" id="SM00248">
    <property type="entry name" value="ANK"/>
    <property type="match status" value="3"/>
</dbReference>
<dbReference type="AlphaFoldDB" id="A0A6M2DMY3"/>
<evidence type="ECO:0000256" key="2">
    <source>
        <dbReference type="ARBA" id="ARBA00022737"/>
    </source>
</evidence>
<evidence type="ECO:0000256" key="6">
    <source>
        <dbReference type="PROSITE-ProRule" id="PRU00023"/>
    </source>
</evidence>
<feature type="region of interest" description="Disordered" evidence="8">
    <location>
        <begin position="96"/>
        <end position="120"/>
    </location>
</feature>
<feature type="repeat" description="ANK" evidence="6">
    <location>
        <begin position="231"/>
        <end position="263"/>
    </location>
</feature>
<evidence type="ECO:0000256" key="5">
    <source>
        <dbReference type="ARBA" id="ARBA00023043"/>
    </source>
</evidence>
<evidence type="ECO:0000259" key="9">
    <source>
        <dbReference type="PROSITE" id="PS50089"/>
    </source>
</evidence>
<keyword evidence="5 6" id="KW-0040">ANK repeat</keyword>
<accession>A0A6M2DMY3</accession>
<dbReference type="GO" id="GO:0031436">
    <property type="term" value="C:BRCA1-BARD1 complex"/>
    <property type="evidence" value="ECO:0007669"/>
    <property type="project" value="TreeGrafter"/>
</dbReference>
<evidence type="ECO:0000313" key="10">
    <source>
        <dbReference type="EMBL" id="NOV46431.1"/>
    </source>
</evidence>
<dbReference type="PROSITE" id="PS00518">
    <property type="entry name" value="ZF_RING_1"/>
    <property type="match status" value="1"/>
</dbReference>
<dbReference type="GO" id="GO:0008270">
    <property type="term" value="F:zinc ion binding"/>
    <property type="evidence" value="ECO:0007669"/>
    <property type="project" value="UniProtKB-KW"/>
</dbReference>
<protein>
    <submittedName>
        <fullName evidence="10">Putative ring finger</fullName>
    </submittedName>
</protein>
<evidence type="ECO:0000256" key="8">
    <source>
        <dbReference type="SAM" id="MobiDB-lite"/>
    </source>
</evidence>
<feature type="repeat" description="ANK" evidence="6">
    <location>
        <begin position="198"/>
        <end position="230"/>
    </location>
</feature>
<keyword evidence="4" id="KW-0862">Zinc</keyword>
<dbReference type="InterPro" id="IPR002110">
    <property type="entry name" value="Ankyrin_rpt"/>
</dbReference>
<dbReference type="PRINTS" id="PR01415">
    <property type="entry name" value="ANKYRIN"/>
</dbReference>
<feature type="compositionally biased region" description="Basic and acidic residues" evidence="8">
    <location>
        <begin position="98"/>
        <end position="120"/>
    </location>
</feature>
<keyword evidence="1" id="KW-0479">Metal-binding</keyword>
<keyword evidence="2" id="KW-0677">Repeat</keyword>
<sequence>MDLIQLFKHCLKCYICKSVLVAPVKYQRCQHSFCQSCINSKGVKELCPQCGLDNSNSIVTDEILNNFVEYWRNTSLKWEIENDELLEMNKKMKYNKGRKSEKLSTEKRIQNRKTSDEQKKKLNVSVSKHEVDVTKRSFVESNLSIRSLNKSITLTEKNIEKRNSKGETPLHEACIKGNVAKLKMLLSVGAEPNTKDNAGWTPLQEAADKGCEDIVKVLLENGANPDLPGYENSTPLHMAIINNHVTVIKMLLEYGCNVNARNLHNITPKMLLSKSGNMQNVLTLSNAEKCISLSQHVIVCNKKVSKVVFYCPNLNKNQIEKLARIIKTSSLNMTRSFKFDQSVTHVILDTKDDLLCDISVPVLLALLCGKWIISSKWIDEEGEMERFEVKGVTSFPQCQAPRRSRICHMNQLPGLFNGCHIYFSGPIRDVNMDTITLSRYLLNQFVEIGEGIVLKREPNPELIEEIENTSPYHADAGSILQKCSHYIIYGSDIEEPAIKYNMPHIKSLSLQWLINCILNYKLINPC</sequence>
<dbReference type="Pfam" id="PF12796">
    <property type="entry name" value="Ank_2"/>
    <property type="match status" value="1"/>
</dbReference>
<dbReference type="EMBL" id="GIIL01002705">
    <property type="protein sequence ID" value="NOV46431.1"/>
    <property type="molecule type" value="Transcribed_RNA"/>
</dbReference>
<dbReference type="PANTHER" id="PTHR24171:SF8">
    <property type="entry name" value="BRCA1-ASSOCIATED RING DOMAIN PROTEIN 1"/>
    <property type="match status" value="1"/>
</dbReference>
<dbReference type="InterPro" id="IPR017907">
    <property type="entry name" value="Znf_RING_CS"/>
</dbReference>
<dbReference type="SUPFAM" id="SSF48403">
    <property type="entry name" value="Ankyrin repeat"/>
    <property type="match status" value="1"/>
</dbReference>
<dbReference type="CDD" id="cd17720">
    <property type="entry name" value="BRCT_Bard1_rpt2"/>
    <property type="match status" value="1"/>
</dbReference>
<dbReference type="InterPro" id="IPR036770">
    <property type="entry name" value="Ankyrin_rpt-contain_sf"/>
</dbReference>
<dbReference type="InterPro" id="IPR001841">
    <property type="entry name" value="Znf_RING"/>
</dbReference>
<dbReference type="InterPro" id="IPR036420">
    <property type="entry name" value="BRCT_dom_sf"/>
</dbReference>
<proteinExistence type="predicted"/>
<evidence type="ECO:0000256" key="1">
    <source>
        <dbReference type="ARBA" id="ARBA00022723"/>
    </source>
</evidence>
<dbReference type="SMART" id="SM00184">
    <property type="entry name" value="RING"/>
    <property type="match status" value="1"/>
</dbReference>
<organism evidence="10">
    <name type="scientific">Xenopsylla cheopis</name>
    <name type="common">Oriental rat flea</name>
    <name type="synonym">Pulex cheopis</name>
    <dbReference type="NCBI Taxonomy" id="163159"/>
    <lineage>
        <taxon>Eukaryota</taxon>
        <taxon>Metazoa</taxon>
        <taxon>Ecdysozoa</taxon>
        <taxon>Arthropoda</taxon>
        <taxon>Hexapoda</taxon>
        <taxon>Insecta</taxon>
        <taxon>Pterygota</taxon>
        <taxon>Neoptera</taxon>
        <taxon>Endopterygota</taxon>
        <taxon>Siphonaptera</taxon>
        <taxon>Pulicidae</taxon>
        <taxon>Xenopsyllinae</taxon>
        <taxon>Xenopsylla</taxon>
    </lineage>
</organism>
<evidence type="ECO:0000256" key="3">
    <source>
        <dbReference type="ARBA" id="ARBA00022771"/>
    </source>
</evidence>
<dbReference type="Gene3D" id="3.30.40.10">
    <property type="entry name" value="Zinc/RING finger domain, C3HC4 (zinc finger)"/>
    <property type="match status" value="1"/>
</dbReference>
<feature type="domain" description="RING-type" evidence="9">
    <location>
        <begin position="13"/>
        <end position="50"/>
    </location>
</feature>
<dbReference type="GO" id="GO:0085020">
    <property type="term" value="P:protein K6-linked ubiquitination"/>
    <property type="evidence" value="ECO:0007669"/>
    <property type="project" value="TreeGrafter"/>
</dbReference>
<dbReference type="Gene3D" id="1.25.40.20">
    <property type="entry name" value="Ankyrin repeat-containing domain"/>
    <property type="match status" value="2"/>
</dbReference>
<dbReference type="SUPFAM" id="SSF57850">
    <property type="entry name" value="RING/U-box"/>
    <property type="match status" value="1"/>
</dbReference>
<dbReference type="PROSITE" id="PS50088">
    <property type="entry name" value="ANK_REPEAT"/>
    <property type="match status" value="3"/>
</dbReference>
<feature type="repeat" description="ANK" evidence="6">
    <location>
        <begin position="165"/>
        <end position="197"/>
    </location>
</feature>
<reference evidence="10" key="1">
    <citation type="submission" date="2020-03" db="EMBL/GenBank/DDBJ databases">
        <title>Transcriptomic Profiling of the Digestive Tract of the Rat Flea, Xenopsylla cheopis, Following Blood Feeding and Infection with Yersinia pestis.</title>
        <authorList>
            <person name="Bland D.M."/>
            <person name="Martens C.A."/>
            <person name="Virtaneva K."/>
            <person name="Kanakabandi K."/>
            <person name="Long D."/>
            <person name="Rosenke R."/>
            <person name="Saturday G.A."/>
            <person name="Hoyt F.H."/>
            <person name="Bruno D.P."/>
            <person name="Ribeiro J.M.C."/>
            <person name="Hinnebusch J."/>
        </authorList>
    </citation>
    <scope>NUCLEOTIDE SEQUENCE</scope>
</reference>
<dbReference type="Pfam" id="PF13923">
    <property type="entry name" value="zf-C3HC4_2"/>
    <property type="match status" value="1"/>
</dbReference>
<dbReference type="PANTHER" id="PTHR24171">
    <property type="entry name" value="ANKYRIN REPEAT DOMAIN-CONTAINING PROTEIN 39-RELATED"/>
    <property type="match status" value="1"/>
</dbReference>
<dbReference type="PROSITE" id="PS50297">
    <property type="entry name" value="ANK_REP_REGION"/>
    <property type="match status" value="3"/>
</dbReference>
<dbReference type="GO" id="GO:0004842">
    <property type="term" value="F:ubiquitin-protein transferase activity"/>
    <property type="evidence" value="ECO:0007669"/>
    <property type="project" value="TreeGrafter"/>
</dbReference>
<dbReference type="Gene3D" id="3.40.50.10190">
    <property type="entry name" value="BRCT domain"/>
    <property type="match status" value="2"/>
</dbReference>
<dbReference type="InterPro" id="IPR013083">
    <property type="entry name" value="Znf_RING/FYVE/PHD"/>
</dbReference>
<name>A0A6M2DMY3_XENCH</name>
<evidence type="ECO:0000256" key="7">
    <source>
        <dbReference type="PROSITE-ProRule" id="PRU00175"/>
    </source>
</evidence>
<keyword evidence="3 7" id="KW-0863">Zinc-finger</keyword>
<dbReference type="SUPFAM" id="SSF52113">
    <property type="entry name" value="BRCT domain"/>
    <property type="match status" value="2"/>
</dbReference>
<dbReference type="PROSITE" id="PS50089">
    <property type="entry name" value="ZF_RING_2"/>
    <property type="match status" value="1"/>
</dbReference>
<evidence type="ECO:0000256" key="4">
    <source>
        <dbReference type="ARBA" id="ARBA00022833"/>
    </source>
</evidence>
<dbReference type="GO" id="GO:0070531">
    <property type="term" value="C:BRCA1-A complex"/>
    <property type="evidence" value="ECO:0007669"/>
    <property type="project" value="TreeGrafter"/>
</dbReference>